<protein>
    <submittedName>
        <fullName evidence="2">Uncharacterized protein</fullName>
    </submittedName>
</protein>
<organism evidence="2">
    <name type="scientific">Kwoniella bestiolae CBS 10118</name>
    <dbReference type="NCBI Taxonomy" id="1296100"/>
    <lineage>
        <taxon>Eukaryota</taxon>
        <taxon>Fungi</taxon>
        <taxon>Dikarya</taxon>
        <taxon>Basidiomycota</taxon>
        <taxon>Agaricomycotina</taxon>
        <taxon>Tremellomycetes</taxon>
        <taxon>Tremellales</taxon>
        <taxon>Cryptococcaceae</taxon>
        <taxon>Kwoniella</taxon>
    </lineage>
</organism>
<keyword evidence="4" id="KW-1185">Reference proteome</keyword>
<dbReference type="RefSeq" id="XP_019046528.1">
    <property type="nucleotide sequence ID" value="XM_019191898.1"/>
</dbReference>
<dbReference type="VEuPathDB" id="FungiDB:I302_05278"/>
<reference evidence="2" key="1">
    <citation type="submission" date="2013-07" db="EMBL/GenBank/DDBJ databases">
        <title>The Genome Sequence of Cryptococcus bestiolae CBS10118.</title>
        <authorList>
            <consortium name="The Broad Institute Genome Sequencing Platform"/>
            <person name="Cuomo C."/>
            <person name="Litvintseva A."/>
            <person name="Chen Y."/>
            <person name="Heitman J."/>
            <person name="Sun S."/>
            <person name="Springer D."/>
            <person name="Dromer F."/>
            <person name="Young S.K."/>
            <person name="Zeng Q."/>
            <person name="Gargeya S."/>
            <person name="Fitzgerald M."/>
            <person name="Abouelleil A."/>
            <person name="Alvarado L."/>
            <person name="Berlin A.M."/>
            <person name="Chapman S.B."/>
            <person name="Dewar J."/>
            <person name="Goldberg J."/>
            <person name="Griggs A."/>
            <person name="Gujja S."/>
            <person name="Hansen M."/>
            <person name="Howarth C."/>
            <person name="Imamovic A."/>
            <person name="Larimer J."/>
            <person name="McCowan C."/>
            <person name="Murphy C."/>
            <person name="Pearson M."/>
            <person name="Priest M."/>
            <person name="Roberts A."/>
            <person name="Saif S."/>
            <person name="Shea T."/>
            <person name="Sykes S."/>
            <person name="Wortman J."/>
            <person name="Nusbaum C."/>
            <person name="Birren B."/>
        </authorList>
    </citation>
    <scope>NUCLEOTIDE SEQUENCE [LARGE SCALE GENOMIC DNA]</scope>
    <source>
        <strain evidence="2">CBS 10118</strain>
    </source>
</reference>
<evidence type="ECO:0000313" key="3">
    <source>
        <dbReference type="EMBL" id="WVW84126.1"/>
    </source>
</evidence>
<sequence length="395" mass="44436">MDEKEFTTGKVAQPRLMFWEVPESPSPSSITGGMNEGDRDKKHWTPRDVPRCTLRSVFVLPTSNMGRYTSTKKDEEECTLQMNRVEMKSRFLLSSSSSAHSGKEEVVEGKPEGLLAISLYGALYSNKDGSFQECVHSNCVIDITRLRRMIRDIPEVLHYTLWKDCGKVWFDQPRTNLEVAGWKCLEVDWNGGDASAFGETGDGAEDSVSTLEGQTVSHVAEGGMAGQDGNGGDIPGGGNVTRKVTKRGRLILRDFHPISTIRQQIYEDATAFRELPLGALEEPLEESQMENNLDRMTLENDGEKARNDFRGRTSVRLKKIYGPRSIIPSPFSPYPQKPDHMAYTETCAEIEVDIDIPLNGSSADYQDDAREFRNMLWDGKRIAIMMKDRIDVVYF</sequence>
<name>A0A1B9G385_9TREE</name>
<proteinExistence type="predicted"/>
<dbReference type="AlphaFoldDB" id="A0A1B9G385"/>
<dbReference type="KEGG" id="kbi:30209677"/>
<dbReference type="GeneID" id="30209677"/>
<dbReference type="EMBL" id="KI894021">
    <property type="protein sequence ID" value="OCF25458.1"/>
    <property type="molecule type" value="Genomic_DNA"/>
</dbReference>
<reference evidence="3" key="4">
    <citation type="submission" date="2024-02" db="EMBL/GenBank/DDBJ databases">
        <title>Comparative genomics of Cryptococcus and Kwoniella reveals pathogenesis evolution and contrasting modes of karyotype evolution via chromosome fusion or intercentromeric recombination.</title>
        <authorList>
            <person name="Coelho M.A."/>
            <person name="David-Palma M."/>
            <person name="Shea T."/>
            <person name="Bowers K."/>
            <person name="McGinley-Smith S."/>
            <person name="Mohammad A.W."/>
            <person name="Gnirke A."/>
            <person name="Yurkov A.M."/>
            <person name="Nowrousian M."/>
            <person name="Sun S."/>
            <person name="Cuomo C.A."/>
            <person name="Heitman J."/>
        </authorList>
    </citation>
    <scope>NUCLEOTIDE SEQUENCE</scope>
    <source>
        <strain evidence="3">CBS 10118</strain>
    </source>
</reference>
<evidence type="ECO:0000256" key="1">
    <source>
        <dbReference type="SAM" id="MobiDB-lite"/>
    </source>
</evidence>
<feature type="compositionally biased region" description="Basic and acidic residues" evidence="1">
    <location>
        <begin position="36"/>
        <end position="46"/>
    </location>
</feature>
<dbReference type="EMBL" id="CP144544">
    <property type="protein sequence ID" value="WVW84126.1"/>
    <property type="molecule type" value="Genomic_DNA"/>
</dbReference>
<reference evidence="3" key="2">
    <citation type="submission" date="2013-07" db="EMBL/GenBank/DDBJ databases">
        <authorList>
            <consortium name="The Broad Institute Genome Sequencing Platform"/>
            <person name="Cuomo C."/>
            <person name="Litvintseva A."/>
            <person name="Chen Y."/>
            <person name="Heitman J."/>
            <person name="Sun S."/>
            <person name="Springer D."/>
            <person name="Dromer F."/>
            <person name="Young S.K."/>
            <person name="Zeng Q."/>
            <person name="Gargeya S."/>
            <person name="Fitzgerald M."/>
            <person name="Abouelleil A."/>
            <person name="Alvarado L."/>
            <person name="Berlin A.M."/>
            <person name="Chapman S.B."/>
            <person name="Dewar J."/>
            <person name="Goldberg J."/>
            <person name="Griggs A."/>
            <person name="Gujja S."/>
            <person name="Hansen M."/>
            <person name="Howarth C."/>
            <person name="Imamovic A."/>
            <person name="Larimer J."/>
            <person name="McCowan C."/>
            <person name="Murphy C."/>
            <person name="Pearson M."/>
            <person name="Priest M."/>
            <person name="Roberts A."/>
            <person name="Saif S."/>
            <person name="Shea T."/>
            <person name="Sykes S."/>
            <person name="Wortman J."/>
            <person name="Nusbaum C."/>
            <person name="Birren B."/>
        </authorList>
    </citation>
    <scope>NUCLEOTIDE SEQUENCE</scope>
    <source>
        <strain evidence="3">CBS 10118</strain>
    </source>
</reference>
<evidence type="ECO:0000313" key="4">
    <source>
        <dbReference type="Proteomes" id="UP000092730"/>
    </source>
</evidence>
<feature type="region of interest" description="Disordered" evidence="1">
    <location>
        <begin position="21"/>
        <end position="46"/>
    </location>
</feature>
<gene>
    <name evidence="2" type="ORF">I302_05278</name>
    <name evidence="3" type="ORF">I302_106155</name>
</gene>
<dbReference type="Proteomes" id="UP000092730">
    <property type="component" value="Chromosome 4"/>
</dbReference>
<evidence type="ECO:0000313" key="2">
    <source>
        <dbReference type="EMBL" id="OCF25458.1"/>
    </source>
</evidence>
<reference evidence="2" key="3">
    <citation type="submission" date="2014-01" db="EMBL/GenBank/DDBJ databases">
        <title>Evolution of pathogenesis and genome organization in the Tremellales.</title>
        <authorList>
            <person name="Cuomo C."/>
            <person name="Litvintseva A."/>
            <person name="Heitman J."/>
            <person name="Chen Y."/>
            <person name="Sun S."/>
            <person name="Springer D."/>
            <person name="Dromer F."/>
            <person name="Young S."/>
            <person name="Zeng Q."/>
            <person name="Chapman S."/>
            <person name="Gujja S."/>
            <person name="Saif S."/>
            <person name="Birren B."/>
        </authorList>
    </citation>
    <scope>NUCLEOTIDE SEQUENCE</scope>
    <source>
        <strain evidence="2">CBS 10118</strain>
    </source>
</reference>
<accession>A0A1B9G385</accession>